<sequence length="158" mass="16755">MRIPFLSSAPSSVRSLRMEDAAAVAALHAEGFHAGWSASECEAMLLDRAVVGQGIGPGQALDGFVLSRVALDEAEILTIAVARRRQGGGLGRRLLQAHFGALVNRGVRTLFLEVDEGNAPARALYARAGFEQVGRRAGYYRKPDGSAAAALVLRRTLA</sequence>
<dbReference type="PANTHER" id="PTHR43420:SF44">
    <property type="entry name" value="ACETYLTRANSFERASE YPEA"/>
    <property type="match status" value="1"/>
</dbReference>
<feature type="domain" description="N-acetyltransferase" evidence="3">
    <location>
        <begin position="11"/>
        <end position="158"/>
    </location>
</feature>
<dbReference type="PROSITE" id="PS51186">
    <property type="entry name" value="GNAT"/>
    <property type="match status" value="1"/>
</dbReference>
<evidence type="ECO:0000259" key="3">
    <source>
        <dbReference type="PROSITE" id="PS51186"/>
    </source>
</evidence>
<dbReference type="PANTHER" id="PTHR43420">
    <property type="entry name" value="ACETYLTRANSFERASE"/>
    <property type="match status" value="1"/>
</dbReference>
<evidence type="ECO:0000256" key="2">
    <source>
        <dbReference type="ARBA" id="ARBA00023315"/>
    </source>
</evidence>
<dbReference type="Pfam" id="PF00583">
    <property type="entry name" value="Acetyltransf_1"/>
    <property type="match status" value="1"/>
</dbReference>
<dbReference type="InterPro" id="IPR050680">
    <property type="entry name" value="YpeA/RimI_acetyltransf"/>
</dbReference>
<evidence type="ECO:0000313" key="5">
    <source>
        <dbReference type="Proteomes" id="UP000603912"/>
    </source>
</evidence>
<evidence type="ECO:0000313" key="4">
    <source>
        <dbReference type="EMBL" id="GGH33794.1"/>
    </source>
</evidence>
<dbReference type="SUPFAM" id="SSF55729">
    <property type="entry name" value="Acyl-CoA N-acyltransferases (Nat)"/>
    <property type="match status" value="1"/>
</dbReference>
<name>A0A917MK00_9HYPH</name>
<gene>
    <name evidence="4" type="ORF">GCM10007036_46720</name>
</gene>
<evidence type="ECO:0000256" key="1">
    <source>
        <dbReference type="ARBA" id="ARBA00022679"/>
    </source>
</evidence>
<accession>A0A917MK00</accession>
<keyword evidence="1" id="KW-0808">Transferase</keyword>
<proteinExistence type="predicted"/>
<comment type="caution">
    <text evidence="4">The sequence shown here is derived from an EMBL/GenBank/DDBJ whole genome shotgun (WGS) entry which is preliminary data.</text>
</comment>
<dbReference type="GO" id="GO:0016747">
    <property type="term" value="F:acyltransferase activity, transferring groups other than amino-acyl groups"/>
    <property type="evidence" value="ECO:0007669"/>
    <property type="project" value="InterPro"/>
</dbReference>
<dbReference type="InterPro" id="IPR016181">
    <property type="entry name" value="Acyl_CoA_acyltransferase"/>
</dbReference>
<dbReference type="Proteomes" id="UP000603912">
    <property type="component" value="Unassembled WGS sequence"/>
</dbReference>
<keyword evidence="2" id="KW-0012">Acyltransferase</keyword>
<dbReference type="InterPro" id="IPR000182">
    <property type="entry name" value="GNAT_dom"/>
</dbReference>
<dbReference type="EMBL" id="BMES01000003">
    <property type="protein sequence ID" value="GGH33794.1"/>
    <property type="molecule type" value="Genomic_DNA"/>
</dbReference>
<keyword evidence="5" id="KW-1185">Reference proteome</keyword>
<dbReference type="Gene3D" id="3.40.630.30">
    <property type="match status" value="1"/>
</dbReference>
<protein>
    <submittedName>
        <fullName evidence="4">Ribosomal-protein-alanine acetyltransferase</fullName>
    </submittedName>
</protein>
<organism evidence="4 5">
    <name type="scientific">Alsobacter metallidurans</name>
    <dbReference type="NCBI Taxonomy" id="340221"/>
    <lineage>
        <taxon>Bacteria</taxon>
        <taxon>Pseudomonadati</taxon>
        <taxon>Pseudomonadota</taxon>
        <taxon>Alphaproteobacteria</taxon>
        <taxon>Hyphomicrobiales</taxon>
        <taxon>Alsobacteraceae</taxon>
        <taxon>Alsobacter</taxon>
    </lineage>
</organism>
<reference evidence="4" key="1">
    <citation type="journal article" date="2014" name="Int. J. Syst. Evol. Microbiol.">
        <title>Complete genome sequence of Corynebacterium casei LMG S-19264T (=DSM 44701T), isolated from a smear-ripened cheese.</title>
        <authorList>
            <consortium name="US DOE Joint Genome Institute (JGI-PGF)"/>
            <person name="Walter F."/>
            <person name="Albersmeier A."/>
            <person name="Kalinowski J."/>
            <person name="Ruckert C."/>
        </authorList>
    </citation>
    <scope>NUCLEOTIDE SEQUENCE</scope>
    <source>
        <strain evidence="4">CGMCC 1.12214</strain>
    </source>
</reference>
<dbReference type="AlphaFoldDB" id="A0A917MK00"/>
<reference evidence="4" key="2">
    <citation type="submission" date="2020-09" db="EMBL/GenBank/DDBJ databases">
        <authorList>
            <person name="Sun Q."/>
            <person name="Zhou Y."/>
        </authorList>
    </citation>
    <scope>NUCLEOTIDE SEQUENCE</scope>
    <source>
        <strain evidence="4">CGMCC 1.12214</strain>
    </source>
</reference>